<keyword evidence="1" id="KW-0472">Membrane</keyword>
<protein>
    <submittedName>
        <fullName evidence="2">Uncharacterized protein</fullName>
    </submittedName>
</protein>
<reference evidence="2 3" key="1">
    <citation type="submission" date="2015-06" db="EMBL/GenBank/DDBJ databases">
        <title>Draft genome sequencing of a biphenyl-degrading bacterium, Janthinobacterium lividum MEG1.</title>
        <authorList>
            <person name="Shimodaira J."/>
            <person name="Hatta T."/>
        </authorList>
    </citation>
    <scope>NUCLEOTIDE SEQUENCE [LARGE SCALE GENOMIC DNA]</scope>
    <source>
        <strain evidence="2 3">MEG1</strain>
    </source>
</reference>
<evidence type="ECO:0000313" key="3">
    <source>
        <dbReference type="Proteomes" id="UP000179840"/>
    </source>
</evidence>
<accession>A0A1S1UBC8</accession>
<comment type="caution">
    <text evidence="2">The sequence shown here is derived from an EMBL/GenBank/DDBJ whole genome shotgun (WGS) entry which is preliminary data.</text>
</comment>
<dbReference type="Proteomes" id="UP000179840">
    <property type="component" value="Unassembled WGS sequence"/>
</dbReference>
<evidence type="ECO:0000256" key="1">
    <source>
        <dbReference type="SAM" id="Phobius"/>
    </source>
</evidence>
<sequence length="276" mass="31554">MVEDMRSTKKRLETSEERLSQLRREKNDGNFISNIWNDRSDQIDDAKDNVNNEFRKLGVLSSNLLILNTAMAKIMNGQQKALQGQQIALDHQASDIKKQNSNIKEHQELHANTLREFSKVVDSLKETKSLTQAQAIDLIKCAQKLAESEKAMIKSHELLIDKVEERLRLMSGDWTEIIANRLAQFDQVHMAIEMRVAERLAMSETTARDKFVEAEALHHKLDVKLEMMAEREAGLSRALETQRKGIRTHQIILALEGVAIVAFFIWMAIGQRILPS</sequence>
<keyword evidence="1" id="KW-1133">Transmembrane helix</keyword>
<evidence type="ECO:0000313" key="2">
    <source>
        <dbReference type="EMBL" id="OHV97735.1"/>
    </source>
</evidence>
<organism evidence="2 3">
    <name type="scientific">Janthinobacterium lividum</name>
    <dbReference type="NCBI Taxonomy" id="29581"/>
    <lineage>
        <taxon>Bacteria</taxon>
        <taxon>Pseudomonadati</taxon>
        <taxon>Pseudomonadota</taxon>
        <taxon>Betaproteobacteria</taxon>
        <taxon>Burkholderiales</taxon>
        <taxon>Oxalobacteraceae</taxon>
        <taxon>Janthinobacterium</taxon>
    </lineage>
</organism>
<proteinExistence type="predicted"/>
<name>A0A1S1UBC8_9BURK</name>
<dbReference type="AlphaFoldDB" id="A0A1S1UBC8"/>
<feature type="transmembrane region" description="Helical" evidence="1">
    <location>
        <begin position="251"/>
        <end position="269"/>
    </location>
</feature>
<gene>
    <name evidence="2" type="ORF">AKG95_11335</name>
</gene>
<keyword evidence="1" id="KW-0812">Transmembrane</keyword>
<dbReference type="EMBL" id="LFKP01000005">
    <property type="protein sequence ID" value="OHV97735.1"/>
    <property type="molecule type" value="Genomic_DNA"/>
</dbReference>